<dbReference type="SUPFAM" id="SSF56059">
    <property type="entry name" value="Glutathione synthetase ATP-binding domain-like"/>
    <property type="match status" value="1"/>
</dbReference>
<dbReference type="Gene3D" id="3.30.470.20">
    <property type="entry name" value="ATP-grasp fold, B domain"/>
    <property type="match status" value="1"/>
</dbReference>
<evidence type="ECO:0000313" key="4">
    <source>
        <dbReference type="Proteomes" id="UP000011724"/>
    </source>
</evidence>
<sequence>MNILMTSAGRRTSLLRFFQEAAHARGGSVHAGDMDGLAPALYLADHAIRLPRVTDTNYIPFLLDSVEKHAVSLVVPTIDTELTVFAESAPLFAAKGCRLLISSPRLISACRDKWNTSRVFGDLGVRVPRSWLPGQIDNADLPEKLFIKPRDGSASLDAYPVEKKDLSTMLDQVPNAIIQERITGREITIDALLDFDGRPIHFVPRIRVKTVGGESVQGTTIKEPGLNEWLESLLRIIGDMGGIGPMTMQAFLTDDEFVLFEINPRFGGGFPLGHAAGGLYPHWLMQMVAGEPVAPRLGEYTVGLSMTRSYTEVFTQEPQW</sequence>
<name>M1WKD3_PSEP2</name>
<dbReference type="EMBL" id="FO203427">
    <property type="protein sequence ID" value="CCH49401.1"/>
    <property type="molecule type" value="Genomic_DNA"/>
</dbReference>
<dbReference type="NCBIfam" id="NF009405">
    <property type="entry name" value="PRK12767.1-4"/>
    <property type="match status" value="1"/>
</dbReference>
<dbReference type="Pfam" id="PF02655">
    <property type="entry name" value="ATP-grasp_3"/>
    <property type="match status" value="1"/>
</dbReference>
<dbReference type="PROSITE" id="PS50975">
    <property type="entry name" value="ATP_GRASP"/>
    <property type="match status" value="1"/>
</dbReference>
<dbReference type="KEGG" id="dpi:BN4_12166"/>
<dbReference type="InterPro" id="IPR048764">
    <property type="entry name" value="PylC_N"/>
</dbReference>
<dbReference type="GO" id="GO:0046872">
    <property type="term" value="F:metal ion binding"/>
    <property type="evidence" value="ECO:0007669"/>
    <property type="project" value="InterPro"/>
</dbReference>
<reference evidence="4" key="2">
    <citation type="journal article" date="2013" name="Stand. Genomic Sci.">
        <title>Complete genome sequence of Desulfocapsa sulfexigens, a marine deltaproteobacterium specialized in disproportionating inorganic sulfur compounds.</title>
        <authorList>
            <person name="Finster K.W."/>
            <person name="Kjeldsen K.U."/>
            <person name="Kube M."/>
            <person name="Reinhardt R."/>
            <person name="Mussmann M."/>
            <person name="Amann R."/>
            <person name="Schreiber L."/>
        </authorList>
    </citation>
    <scope>NUCLEOTIDE SEQUENCE [LARGE SCALE GENOMIC DNA]</scope>
    <source>
        <strain evidence="4">DSM 10523 / SB164P1</strain>
    </source>
</reference>
<organism evidence="3 4">
    <name type="scientific">Pseudodesulfovibrio piezophilus (strain DSM 21447 / JCM 15486 / C1TLV30)</name>
    <name type="common">Desulfovibrio piezophilus</name>
    <dbReference type="NCBI Taxonomy" id="1322246"/>
    <lineage>
        <taxon>Bacteria</taxon>
        <taxon>Pseudomonadati</taxon>
        <taxon>Thermodesulfobacteriota</taxon>
        <taxon>Desulfovibrionia</taxon>
        <taxon>Desulfovibrionales</taxon>
        <taxon>Desulfovibrionaceae</taxon>
    </lineage>
</organism>
<dbReference type="AlphaFoldDB" id="M1WKD3"/>
<dbReference type="PATRIC" id="fig|879567.3.peg.2311"/>
<dbReference type="InterPro" id="IPR003806">
    <property type="entry name" value="ATP-grasp_PylC-type"/>
</dbReference>
<dbReference type="Proteomes" id="UP000011724">
    <property type="component" value="Chromosome"/>
</dbReference>
<dbReference type="HOGENOM" id="CLU_052967_0_0_7"/>
<protein>
    <recommendedName>
        <fullName evidence="2">ATP-grasp domain-containing protein</fullName>
    </recommendedName>
</protein>
<dbReference type="eggNOG" id="COG0151">
    <property type="taxonomic scope" value="Bacteria"/>
</dbReference>
<dbReference type="OrthoDB" id="9765608at2"/>
<evidence type="ECO:0000256" key="1">
    <source>
        <dbReference type="PROSITE-ProRule" id="PRU00409"/>
    </source>
</evidence>
<keyword evidence="1" id="KW-0067">ATP-binding</keyword>
<dbReference type="Pfam" id="PF21360">
    <property type="entry name" value="PylC-like_N"/>
    <property type="match status" value="1"/>
</dbReference>
<keyword evidence="1" id="KW-0547">Nucleotide-binding</keyword>
<dbReference type="STRING" id="1322246.BN4_12166"/>
<reference evidence="3 4" key="1">
    <citation type="journal article" date="2013" name="PLoS ONE">
        <title>The first genomic and proteomic characterization of a deep-sea sulfate reducer: insights into the piezophilic lifestyle of Desulfovibrio piezophilus.</title>
        <authorList>
            <person name="Pradel N."/>
            <person name="Ji B."/>
            <person name="Gimenez G."/>
            <person name="Talla E."/>
            <person name="Lenoble P."/>
            <person name="Garel M."/>
            <person name="Tamburini C."/>
            <person name="Fourquet P."/>
            <person name="Lebrun R."/>
            <person name="Bertin P."/>
            <person name="Denis Y."/>
            <person name="Pophillat M."/>
            <person name="Barbe V."/>
            <person name="Ollivier B."/>
            <person name="Dolla A."/>
        </authorList>
    </citation>
    <scope>NUCLEOTIDE SEQUENCE [LARGE SCALE GENOMIC DNA]</scope>
    <source>
        <strain evidence="4">DSM 10523 / SB164P1</strain>
    </source>
</reference>
<dbReference type="Gene3D" id="3.40.50.20">
    <property type="match status" value="1"/>
</dbReference>
<feature type="domain" description="ATP-grasp" evidence="2">
    <location>
        <begin position="117"/>
        <end position="289"/>
    </location>
</feature>
<accession>M1WKD3</accession>
<dbReference type="InterPro" id="IPR011761">
    <property type="entry name" value="ATP-grasp"/>
</dbReference>
<dbReference type="GO" id="GO:0005524">
    <property type="term" value="F:ATP binding"/>
    <property type="evidence" value="ECO:0007669"/>
    <property type="project" value="UniProtKB-UniRule"/>
</dbReference>
<evidence type="ECO:0000259" key="2">
    <source>
        <dbReference type="PROSITE" id="PS50975"/>
    </source>
</evidence>
<dbReference type="Gene3D" id="3.30.1490.20">
    <property type="entry name" value="ATP-grasp fold, A domain"/>
    <property type="match status" value="1"/>
</dbReference>
<dbReference type="BioCyc" id="DPIE1322246:BN4_RS10890-MONOMER"/>
<proteinExistence type="predicted"/>
<gene>
    <name evidence="3" type="ordered locus">BN4_12166</name>
</gene>
<evidence type="ECO:0000313" key="3">
    <source>
        <dbReference type="EMBL" id="CCH49401.1"/>
    </source>
</evidence>
<dbReference type="InterPro" id="IPR013815">
    <property type="entry name" value="ATP_grasp_subdomain_1"/>
</dbReference>
<keyword evidence="4" id="KW-1185">Reference proteome</keyword>
<dbReference type="RefSeq" id="WP_015415445.1">
    <property type="nucleotide sequence ID" value="NC_020409.1"/>
</dbReference>